<evidence type="ECO:0000256" key="4">
    <source>
        <dbReference type="ARBA" id="ARBA00022448"/>
    </source>
</evidence>
<feature type="chain" id="PRO_5038459383" evidence="9">
    <location>
        <begin position="24"/>
        <end position="348"/>
    </location>
</feature>
<dbReference type="GO" id="GO:0042626">
    <property type="term" value="F:ATPase-coupled transmembrane transporter activity"/>
    <property type="evidence" value="ECO:0007669"/>
    <property type="project" value="InterPro"/>
</dbReference>
<keyword evidence="11" id="KW-1185">Reference proteome</keyword>
<sequence>MKTRVLSIVLVALAMLSACSRRGEPDGAAAPQADQGAAAEVKLAYFPNVTHASALIGLDQGLFQKELGKTKLTPVKFNAGPEETAALLGGSVDIGFIGSGPAINAFAKSGPDTVRVVSGATSGGAQLVVRGDIHSPADLVGKTVADPQQGNTQDVALKKWIAQQKLTGVKIQNLDNALTLDEFKKGTIAGAWVPEPWASRLVLDAGAKVLVDEKTLWPGGKFPTTVVIVRTQFLQQHPATVQAVLRGVLDANDLAASNPAEAKAAVNRQLKQLTGKTLPAATIDRAFTGIQLSTDPLASTYPQLAKDQVTAGIAKSAPALDGFLDVTQLNAVLTKAGKPAVDAAGLDK</sequence>
<evidence type="ECO:0000256" key="2">
    <source>
        <dbReference type="ARBA" id="ARBA00004533"/>
    </source>
</evidence>
<dbReference type="AlphaFoldDB" id="A0A4R6SBL9"/>
<dbReference type="CDD" id="cd13553">
    <property type="entry name" value="PBP2_NrtA_CpmA_like"/>
    <property type="match status" value="1"/>
</dbReference>
<organism evidence="10 11">
    <name type="scientific">Labedaea rhizosphaerae</name>
    <dbReference type="NCBI Taxonomy" id="598644"/>
    <lineage>
        <taxon>Bacteria</taxon>
        <taxon>Bacillati</taxon>
        <taxon>Actinomycetota</taxon>
        <taxon>Actinomycetes</taxon>
        <taxon>Pseudonocardiales</taxon>
        <taxon>Pseudonocardiaceae</taxon>
        <taxon>Labedaea</taxon>
    </lineage>
</organism>
<dbReference type="Gene3D" id="3.40.190.10">
    <property type="entry name" value="Periplasmic binding protein-like II"/>
    <property type="match status" value="2"/>
</dbReference>
<dbReference type="Pfam" id="PF13379">
    <property type="entry name" value="NMT1_2"/>
    <property type="match status" value="1"/>
</dbReference>
<dbReference type="SUPFAM" id="SSF53850">
    <property type="entry name" value="Periplasmic binding protein-like II"/>
    <property type="match status" value="1"/>
</dbReference>
<comment type="similarity">
    <text evidence="3">Belongs to the bacterial solute-binding protein SsuA/TauA family.</text>
</comment>
<evidence type="ECO:0000313" key="11">
    <source>
        <dbReference type="Proteomes" id="UP000295444"/>
    </source>
</evidence>
<feature type="signal peptide" evidence="9">
    <location>
        <begin position="1"/>
        <end position="23"/>
    </location>
</feature>
<dbReference type="InterPro" id="IPR044527">
    <property type="entry name" value="NrtA/CpmA_ABC-bd_dom"/>
</dbReference>
<evidence type="ECO:0000256" key="7">
    <source>
        <dbReference type="ARBA" id="ARBA00022729"/>
    </source>
</evidence>
<dbReference type="GO" id="GO:0042597">
    <property type="term" value="C:periplasmic space"/>
    <property type="evidence" value="ECO:0007669"/>
    <property type="project" value="UniProtKB-SubCell"/>
</dbReference>
<keyword evidence="4" id="KW-0813">Transport</keyword>
<evidence type="ECO:0000256" key="3">
    <source>
        <dbReference type="ARBA" id="ARBA00010742"/>
    </source>
</evidence>
<dbReference type="PROSITE" id="PS51257">
    <property type="entry name" value="PROKAR_LIPOPROTEIN"/>
    <property type="match status" value="1"/>
</dbReference>
<evidence type="ECO:0000256" key="5">
    <source>
        <dbReference type="ARBA" id="ARBA00022475"/>
    </source>
</evidence>
<gene>
    <name evidence="10" type="ORF">EV186_104259</name>
</gene>
<evidence type="ECO:0000256" key="9">
    <source>
        <dbReference type="SAM" id="SignalP"/>
    </source>
</evidence>
<dbReference type="RefSeq" id="WP_208115770.1">
    <property type="nucleotide sequence ID" value="NZ_SNXZ01000004.1"/>
</dbReference>
<evidence type="ECO:0000256" key="1">
    <source>
        <dbReference type="ARBA" id="ARBA00004418"/>
    </source>
</evidence>
<reference evidence="10 11" key="1">
    <citation type="submission" date="2019-03" db="EMBL/GenBank/DDBJ databases">
        <title>Genomic Encyclopedia of Type Strains, Phase IV (KMG-IV): sequencing the most valuable type-strain genomes for metagenomic binning, comparative biology and taxonomic classification.</title>
        <authorList>
            <person name="Goeker M."/>
        </authorList>
    </citation>
    <scope>NUCLEOTIDE SEQUENCE [LARGE SCALE GENOMIC DNA]</scope>
    <source>
        <strain evidence="10 11">DSM 45361</strain>
    </source>
</reference>
<evidence type="ECO:0000256" key="6">
    <source>
        <dbReference type="ARBA" id="ARBA00022519"/>
    </source>
</evidence>
<dbReference type="Proteomes" id="UP000295444">
    <property type="component" value="Unassembled WGS sequence"/>
</dbReference>
<evidence type="ECO:0000313" key="10">
    <source>
        <dbReference type="EMBL" id="TDP96275.1"/>
    </source>
</evidence>
<dbReference type="PANTHER" id="PTHR30024:SF47">
    <property type="entry name" value="TAURINE-BINDING PERIPLASMIC PROTEIN"/>
    <property type="match status" value="1"/>
</dbReference>
<keyword evidence="5" id="KW-1003">Cell membrane</keyword>
<dbReference type="NCBIfam" id="TIGR01728">
    <property type="entry name" value="SsuA_fam"/>
    <property type="match status" value="1"/>
</dbReference>
<accession>A0A4R6SBL9</accession>
<dbReference type="InterPro" id="IPR010067">
    <property type="entry name" value="ABC_SsuA_sub-bd"/>
</dbReference>
<comment type="subcellular location">
    <subcellularLocation>
        <location evidence="2">Cell inner membrane</location>
    </subcellularLocation>
    <subcellularLocation>
        <location evidence="1">Periplasm</location>
    </subcellularLocation>
</comment>
<keyword evidence="7 9" id="KW-0732">Signal</keyword>
<proteinExistence type="inferred from homology"/>
<comment type="caution">
    <text evidence="10">The sequence shown here is derived from an EMBL/GenBank/DDBJ whole genome shotgun (WGS) entry which is preliminary data.</text>
</comment>
<protein>
    <submittedName>
        <fullName evidence="10">NitT/TauT family transport system substrate-binding protein</fullName>
    </submittedName>
</protein>
<keyword evidence="8" id="KW-0472">Membrane</keyword>
<dbReference type="GO" id="GO:0005886">
    <property type="term" value="C:plasma membrane"/>
    <property type="evidence" value="ECO:0007669"/>
    <property type="project" value="UniProtKB-SubCell"/>
</dbReference>
<dbReference type="PANTHER" id="PTHR30024">
    <property type="entry name" value="ALIPHATIC SULFONATES-BINDING PROTEIN-RELATED"/>
    <property type="match status" value="1"/>
</dbReference>
<evidence type="ECO:0000256" key="8">
    <source>
        <dbReference type="ARBA" id="ARBA00023136"/>
    </source>
</evidence>
<dbReference type="EMBL" id="SNXZ01000004">
    <property type="protein sequence ID" value="TDP96275.1"/>
    <property type="molecule type" value="Genomic_DNA"/>
</dbReference>
<keyword evidence="6" id="KW-0997">Cell inner membrane</keyword>
<name>A0A4R6SBL9_LABRH</name>